<dbReference type="InterPro" id="IPR035919">
    <property type="entry name" value="EAL_sf"/>
</dbReference>
<dbReference type="SUPFAM" id="SSF55781">
    <property type="entry name" value="GAF domain-like"/>
    <property type="match status" value="1"/>
</dbReference>
<dbReference type="InterPro" id="IPR000160">
    <property type="entry name" value="GGDEF_dom"/>
</dbReference>
<accession>A0ABX7C4U5</accession>
<dbReference type="Pfam" id="PF00990">
    <property type="entry name" value="GGDEF"/>
    <property type="match status" value="1"/>
</dbReference>
<dbReference type="NCBIfam" id="TIGR00254">
    <property type="entry name" value="GGDEF"/>
    <property type="match status" value="1"/>
</dbReference>
<dbReference type="RefSeq" id="WP_201630411.1">
    <property type="nucleotide sequence ID" value="NZ_CP068046.1"/>
</dbReference>
<dbReference type="SUPFAM" id="SSF141868">
    <property type="entry name" value="EAL domain-like"/>
    <property type="match status" value="1"/>
</dbReference>
<dbReference type="Proteomes" id="UP000595857">
    <property type="component" value="Chromosome"/>
</dbReference>
<dbReference type="InterPro" id="IPR029016">
    <property type="entry name" value="GAF-like_dom_sf"/>
</dbReference>
<dbReference type="InterPro" id="IPR012226">
    <property type="entry name" value="Diguanyl_cyclase/Pdiesterase"/>
</dbReference>
<protein>
    <submittedName>
        <fullName evidence="3">EAL domain-containing protein</fullName>
    </submittedName>
</protein>
<dbReference type="Gene3D" id="3.20.20.450">
    <property type="entry name" value="EAL domain"/>
    <property type="match status" value="1"/>
</dbReference>
<dbReference type="SMART" id="SM00267">
    <property type="entry name" value="GGDEF"/>
    <property type="match status" value="1"/>
</dbReference>
<keyword evidence="4" id="KW-1185">Reference proteome</keyword>
<evidence type="ECO:0000313" key="3">
    <source>
        <dbReference type="EMBL" id="QQR38279.1"/>
    </source>
</evidence>
<dbReference type="InterPro" id="IPR029787">
    <property type="entry name" value="Nucleotide_cyclase"/>
</dbReference>
<dbReference type="PROSITE" id="PS50887">
    <property type="entry name" value="GGDEF"/>
    <property type="match status" value="1"/>
</dbReference>
<dbReference type="CDD" id="cd01949">
    <property type="entry name" value="GGDEF"/>
    <property type="match status" value="1"/>
</dbReference>
<dbReference type="Pfam" id="PF13185">
    <property type="entry name" value="GAF_2"/>
    <property type="match status" value="1"/>
</dbReference>
<dbReference type="EMBL" id="CP068046">
    <property type="protein sequence ID" value="QQR38279.1"/>
    <property type="molecule type" value="Genomic_DNA"/>
</dbReference>
<feature type="domain" description="GGDEF" evidence="2">
    <location>
        <begin position="205"/>
        <end position="337"/>
    </location>
</feature>
<dbReference type="SMART" id="SM00052">
    <property type="entry name" value="EAL"/>
    <property type="match status" value="1"/>
</dbReference>
<dbReference type="PIRSF" id="PIRSF005925">
    <property type="entry name" value="Dos"/>
    <property type="match status" value="1"/>
</dbReference>
<dbReference type="SMART" id="SM00065">
    <property type="entry name" value="GAF"/>
    <property type="match status" value="1"/>
</dbReference>
<dbReference type="Gene3D" id="3.30.70.270">
    <property type="match status" value="1"/>
</dbReference>
<sequence>MAASETELLLRLQTEVLEAVARGDALRDVGTILCRAVERNAPGVRCSILLVDEAMRLQTLAAPSLPQSYCAAIDGLVAAPVAGSCGTAAWRNEPVEVTDIATDPLWAEYKQLALPFGLLACWSSPVRNSAGRVVATFAFYYGEARGPTAFERQMVETCVHLCALAIEHERVRARSHRLAYYDVLTGLPNRAHFNMVLDERIAAGQPFGLILLDIDHLKLVNDSAGHAAGDALLRAVANRLGTCGADILACRLGGDEMAVLVTDCADHPALELAAQRILDATSGMVTVGSQSIAAHVTLGGALFGEDGEAADILIQNADFALYQAKQTHRGGYFGFRQDLRTAMVQRIAMVRDIDAAMAEKRILPFYQPIVRLDSGEIVGLEALARMQTSEGRIASAGEFHAAFSDPRIAYELTGQMIDHIARDIRIWLDAEIPFQHVGINVTTGDFQRGDLAERITDVFTYHKVPLRHVVLEVNESVFMGGNDQAVPWAVEELRAKGLLVALDDFGTGFASLTHLLSFPVDIIKIDRSFVERLGVDQPGEVVVSAILDIAQRLDMRVVAEGIETPRQSDILRQLGCTLGQGYLFSRPVSGRDVTQLLRNFSQRVASGTDGRAEYQLTGTLP</sequence>
<evidence type="ECO:0000259" key="2">
    <source>
        <dbReference type="PROSITE" id="PS50887"/>
    </source>
</evidence>
<dbReference type="InterPro" id="IPR050706">
    <property type="entry name" value="Cyclic-di-GMP_PDE-like"/>
</dbReference>
<dbReference type="PANTHER" id="PTHR33121">
    <property type="entry name" value="CYCLIC DI-GMP PHOSPHODIESTERASE PDEF"/>
    <property type="match status" value="1"/>
</dbReference>
<dbReference type="InterPro" id="IPR043128">
    <property type="entry name" value="Rev_trsase/Diguanyl_cyclase"/>
</dbReference>
<feature type="domain" description="EAL" evidence="1">
    <location>
        <begin position="346"/>
        <end position="601"/>
    </location>
</feature>
<dbReference type="PROSITE" id="PS50883">
    <property type="entry name" value="EAL"/>
    <property type="match status" value="1"/>
</dbReference>
<reference evidence="3 4" key="1">
    <citation type="submission" date="2021-01" db="EMBL/GenBank/DDBJ databases">
        <title>Genome seq and assembly of Devosia sp. LEGU1.</title>
        <authorList>
            <person name="Chhetri G."/>
        </authorList>
    </citation>
    <scope>NUCLEOTIDE SEQUENCE [LARGE SCALE GENOMIC DNA]</scope>
    <source>
        <strain evidence="3 4">LEGU1</strain>
    </source>
</reference>
<dbReference type="InterPro" id="IPR001633">
    <property type="entry name" value="EAL_dom"/>
</dbReference>
<gene>
    <name evidence="3" type="ORF">JI748_10840</name>
</gene>
<proteinExistence type="predicted"/>
<evidence type="ECO:0000313" key="4">
    <source>
        <dbReference type="Proteomes" id="UP000595857"/>
    </source>
</evidence>
<dbReference type="Pfam" id="PF00563">
    <property type="entry name" value="EAL"/>
    <property type="match status" value="1"/>
</dbReference>
<dbReference type="SUPFAM" id="SSF55073">
    <property type="entry name" value="Nucleotide cyclase"/>
    <property type="match status" value="1"/>
</dbReference>
<dbReference type="Gene3D" id="3.30.450.40">
    <property type="match status" value="1"/>
</dbReference>
<dbReference type="PANTHER" id="PTHR33121:SF79">
    <property type="entry name" value="CYCLIC DI-GMP PHOSPHODIESTERASE PDED-RELATED"/>
    <property type="match status" value="1"/>
</dbReference>
<dbReference type="CDD" id="cd01948">
    <property type="entry name" value="EAL"/>
    <property type="match status" value="1"/>
</dbReference>
<organism evidence="3 4">
    <name type="scientific">Devosia rhizoryzae</name>
    <dbReference type="NCBI Taxonomy" id="2774137"/>
    <lineage>
        <taxon>Bacteria</taxon>
        <taxon>Pseudomonadati</taxon>
        <taxon>Pseudomonadota</taxon>
        <taxon>Alphaproteobacteria</taxon>
        <taxon>Hyphomicrobiales</taxon>
        <taxon>Devosiaceae</taxon>
        <taxon>Devosia</taxon>
    </lineage>
</organism>
<name>A0ABX7C4U5_9HYPH</name>
<evidence type="ECO:0000259" key="1">
    <source>
        <dbReference type="PROSITE" id="PS50883"/>
    </source>
</evidence>
<dbReference type="InterPro" id="IPR003018">
    <property type="entry name" value="GAF"/>
</dbReference>